<protein>
    <submittedName>
        <fullName evidence="1">Uncharacterized protein</fullName>
    </submittedName>
</protein>
<dbReference type="AlphaFoldDB" id="A0AAW1IDP8"/>
<evidence type="ECO:0000313" key="1">
    <source>
        <dbReference type="EMBL" id="KAK9687445.1"/>
    </source>
</evidence>
<dbReference type="EMBL" id="JASPKY010000643">
    <property type="protein sequence ID" value="KAK9687445.1"/>
    <property type="molecule type" value="Genomic_DNA"/>
</dbReference>
<evidence type="ECO:0000313" key="2">
    <source>
        <dbReference type="Proteomes" id="UP001458880"/>
    </source>
</evidence>
<proteinExistence type="predicted"/>
<accession>A0AAW1IDP8</accession>
<dbReference type="Proteomes" id="UP001458880">
    <property type="component" value="Unassembled WGS sequence"/>
</dbReference>
<comment type="caution">
    <text evidence="1">The sequence shown here is derived from an EMBL/GenBank/DDBJ whole genome shotgun (WGS) entry which is preliminary data.</text>
</comment>
<name>A0AAW1IDP8_POPJA</name>
<sequence>MMSIMLYSDEITRPRYITCYISKHLLHDIREETPFNNVVLSMFDMTKHQNLDFGKTAASNRIYYEKLCDLFSYIKTDIHKTDYVNDIYSIVCEIATFNADDRTNQIPLDVYGNLLEACEITQQYWLNDVLGHFANNDPKNDYFYDLFWTRSTAAFRPKFHKFVVANPAAYLRHILLDSETMIKVLTKLRLDYVPIEIKQFLDNYCLDILQIEDYTHSRLETVFKVFLKLNENTFLNIFMKMWMENRDSRPQIISLQTQLLTQLRNIHAVFPICLKLFKEEGCEKCKAAVLRCLQLMPLHQSKKTICNLSVSPQFRLRNLSVSAAGVLFANDDLTRFISEMNGRETDPVLKGNLCKRSFRLFLKNQTDLSWRLFQTNIELSGDEPGFIAKFWLHLHQIAPVYLKKFVEYTFEIVIKDGSTNKWTKTLAKRLNSKSMLENLNTTFVQTLMKSFRFDERRG</sequence>
<reference evidence="1 2" key="1">
    <citation type="journal article" date="2024" name="BMC Genomics">
        <title>De novo assembly and annotation of Popillia japonica's genome with initial clues to its potential as an invasive pest.</title>
        <authorList>
            <person name="Cucini C."/>
            <person name="Boschi S."/>
            <person name="Funari R."/>
            <person name="Cardaioli E."/>
            <person name="Iannotti N."/>
            <person name="Marturano G."/>
            <person name="Paoli F."/>
            <person name="Bruttini M."/>
            <person name="Carapelli A."/>
            <person name="Frati F."/>
            <person name="Nardi F."/>
        </authorList>
    </citation>
    <scope>NUCLEOTIDE SEQUENCE [LARGE SCALE GENOMIC DNA]</scope>
    <source>
        <strain evidence="1">DMR45628</strain>
    </source>
</reference>
<keyword evidence="2" id="KW-1185">Reference proteome</keyword>
<organism evidence="1 2">
    <name type="scientific">Popillia japonica</name>
    <name type="common">Japanese beetle</name>
    <dbReference type="NCBI Taxonomy" id="7064"/>
    <lineage>
        <taxon>Eukaryota</taxon>
        <taxon>Metazoa</taxon>
        <taxon>Ecdysozoa</taxon>
        <taxon>Arthropoda</taxon>
        <taxon>Hexapoda</taxon>
        <taxon>Insecta</taxon>
        <taxon>Pterygota</taxon>
        <taxon>Neoptera</taxon>
        <taxon>Endopterygota</taxon>
        <taxon>Coleoptera</taxon>
        <taxon>Polyphaga</taxon>
        <taxon>Scarabaeiformia</taxon>
        <taxon>Scarabaeidae</taxon>
        <taxon>Rutelinae</taxon>
        <taxon>Popillia</taxon>
    </lineage>
</organism>
<gene>
    <name evidence="1" type="ORF">QE152_g36265</name>
</gene>